<feature type="compositionally biased region" description="Low complexity" evidence="1">
    <location>
        <begin position="251"/>
        <end position="273"/>
    </location>
</feature>
<dbReference type="PANTHER" id="PTHR33050:SF7">
    <property type="entry name" value="RIBONUCLEASE H"/>
    <property type="match status" value="1"/>
</dbReference>
<dbReference type="InterPro" id="IPR043502">
    <property type="entry name" value="DNA/RNA_pol_sf"/>
</dbReference>
<dbReference type="KEGG" id="goe:108863840"/>
<evidence type="ECO:0000313" key="4">
    <source>
        <dbReference type="RefSeq" id="XP_018493987.1"/>
    </source>
</evidence>
<dbReference type="RefSeq" id="XP_018493987.1">
    <property type="nucleotide sequence ID" value="XM_018638471.1"/>
</dbReference>
<dbReference type="Gene3D" id="3.30.70.270">
    <property type="match status" value="1"/>
</dbReference>
<dbReference type="PROSITE" id="PS50878">
    <property type="entry name" value="RT_POL"/>
    <property type="match status" value="1"/>
</dbReference>
<feature type="region of interest" description="Disordered" evidence="1">
    <location>
        <begin position="24"/>
        <end position="44"/>
    </location>
</feature>
<dbReference type="Pfam" id="PF00078">
    <property type="entry name" value="RVT_1"/>
    <property type="match status" value="1"/>
</dbReference>
<dbReference type="Gene3D" id="3.10.10.10">
    <property type="entry name" value="HIV Type 1 Reverse Transcriptase, subunit A, domain 1"/>
    <property type="match status" value="1"/>
</dbReference>
<protein>
    <submittedName>
        <fullName evidence="4">Uncharacterized protein LOC108863840</fullName>
    </submittedName>
</protein>
<dbReference type="InterPro" id="IPR036397">
    <property type="entry name" value="RNaseH_sf"/>
</dbReference>
<name>A0AAJ7L4C9_9ACAR</name>
<dbReference type="CDD" id="cd09275">
    <property type="entry name" value="RNase_HI_RT_DIRS1"/>
    <property type="match status" value="1"/>
</dbReference>
<keyword evidence="3" id="KW-1185">Reference proteome</keyword>
<dbReference type="PANTHER" id="PTHR33050">
    <property type="entry name" value="REVERSE TRANSCRIPTASE DOMAIN-CONTAINING PROTEIN"/>
    <property type="match status" value="1"/>
</dbReference>
<dbReference type="InterPro" id="IPR000477">
    <property type="entry name" value="RT_dom"/>
</dbReference>
<reference evidence="4" key="1">
    <citation type="submission" date="2025-08" db="UniProtKB">
        <authorList>
            <consortium name="RefSeq"/>
        </authorList>
    </citation>
    <scope>IDENTIFICATION</scope>
</reference>
<proteinExistence type="predicted"/>
<feature type="region of interest" description="Disordered" evidence="1">
    <location>
        <begin position="213"/>
        <end position="273"/>
    </location>
</feature>
<dbReference type="InterPro" id="IPR043128">
    <property type="entry name" value="Rev_trsase/Diguanyl_cyclase"/>
</dbReference>
<feature type="domain" description="Reverse transcriptase" evidence="2">
    <location>
        <begin position="343"/>
        <end position="526"/>
    </location>
</feature>
<dbReference type="CDD" id="cd03714">
    <property type="entry name" value="RT_DIRS1"/>
    <property type="match status" value="1"/>
</dbReference>
<organism evidence="3 4">
    <name type="scientific">Galendromus occidentalis</name>
    <name type="common">western predatory mite</name>
    <dbReference type="NCBI Taxonomy" id="34638"/>
    <lineage>
        <taxon>Eukaryota</taxon>
        <taxon>Metazoa</taxon>
        <taxon>Ecdysozoa</taxon>
        <taxon>Arthropoda</taxon>
        <taxon>Chelicerata</taxon>
        <taxon>Arachnida</taxon>
        <taxon>Acari</taxon>
        <taxon>Parasitiformes</taxon>
        <taxon>Mesostigmata</taxon>
        <taxon>Gamasina</taxon>
        <taxon>Phytoseioidea</taxon>
        <taxon>Phytoseiidae</taxon>
        <taxon>Typhlodrominae</taxon>
        <taxon>Galendromus</taxon>
    </lineage>
</organism>
<dbReference type="GeneID" id="108863840"/>
<dbReference type="GO" id="GO:0003676">
    <property type="term" value="F:nucleic acid binding"/>
    <property type="evidence" value="ECO:0007669"/>
    <property type="project" value="InterPro"/>
</dbReference>
<sequence length="946" mass="106823">MSDIQLYEEELDQFEDDDDVRLEDAVTPKANPPEQPEPSASIFDGLLEDSNAPAIKWDCKKMAEEIALAYPEPQGLQFLVPEPLRDVEAHLKASKAFLALKADTLLVKLAETHSLMARPLTDAMSCLASTPETLDSKILAERLSDITKTLIIAAKLTENARIEIACQAFRVPTSTAKIKRGHSLLGQSFAKNVERLRKDKKVLLGEDTSTSSIQRYRPYSRPNQDRSIHRRIPWKQQGKNTDWYSAAPRHNTSNTPNSTSRGSGSSATNSTSNQPGTLYLSLVDFATQWELLTSDDWILSTVRGYRISFLSPPFQPSSPHPIHFSQDETNNMDTLVNDLLAKGAIIPVTPQRVRFLSNLFLVAKKGTSKFRPVINLKPLNEFIANEKFKMEGWLEIKEAVFPDCYFTRIDLKDAFLSIPIHTSSQPYLAFRWQHSTYCWARLPFGLKTSPRVFTKLLKPVAANLRQRGVVLIVYLDDFLLIANSPSRLTEHTEATTSLLQSLGYTINFEKSSLIPAQRVTYLGYNIDSATMRLSVPGEKLLQIKRDINLLLETSNTTLRTLYRVLGKLNALTTIVRSLRYHCSSLARLVSTTTRRTRNLEAIEQLPSDIRSDLEWWTTHLDTIATGPIRPPLVSLEITSDSSLQGWGAWCSHGATGGAWNDDDRHLHINALELKAIFLAVQRLAKDCSNTTIAIRTDNTNAMHSINNFGSLHSPTLNSLSRQIWAWAFDRNLHLKATYIPGVLNDIADTLSRTVLDNHSYSLHQATFDRLNSMHGPFQIDLFADFSNHEVDTYFSWVKDPFAIGVDAFLSRWDSWTNLYAFPPFKLVDRTLSYLDSLPTCELTLICPLWPTQPCFPRLLQRCIDQPILLPSDINLILDRTNTPHPLMVSQRLQLVAWRLAPLNSHKKRRAFWKTLSAQVHVAHTTHAGAIGYVGVDNEIPLHIKFL</sequence>
<dbReference type="SUPFAM" id="SSF56672">
    <property type="entry name" value="DNA/RNA polymerases"/>
    <property type="match status" value="1"/>
</dbReference>
<dbReference type="Gene3D" id="3.30.420.10">
    <property type="entry name" value="Ribonuclease H-like superfamily/Ribonuclease H"/>
    <property type="match status" value="1"/>
</dbReference>
<dbReference type="GO" id="GO:0071897">
    <property type="term" value="P:DNA biosynthetic process"/>
    <property type="evidence" value="ECO:0007669"/>
    <property type="project" value="UniProtKB-ARBA"/>
</dbReference>
<dbReference type="Proteomes" id="UP000694867">
    <property type="component" value="Unplaced"/>
</dbReference>
<evidence type="ECO:0000256" key="1">
    <source>
        <dbReference type="SAM" id="MobiDB-lite"/>
    </source>
</evidence>
<gene>
    <name evidence="4" type="primary">LOC108863840</name>
</gene>
<dbReference type="AlphaFoldDB" id="A0AAJ7L4C9"/>
<accession>A0AAJ7L4C9</accession>
<evidence type="ECO:0000259" key="2">
    <source>
        <dbReference type="PROSITE" id="PS50878"/>
    </source>
</evidence>
<evidence type="ECO:0000313" key="3">
    <source>
        <dbReference type="Proteomes" id="UP000694867"/>
    </source>
</evidence>
<dbReference type="InterPro" id="IPR052055">
    <property type="entry name" value="Hepadnavirus_pol/RT"/>
</dbReference>